<dbReference type="RefSeq" id="WP_413276537.1">
    <property type="nucleotide sequence ID" value="NZ_JBHFNT010000051.1"/>
</dbReference>
<dbReference type="EMBL" id="JBHFNT010000051">
    <property type="protein sequence ID" value="MFB2834091.1"/>
    <property type="molecule type" value="Genomic_DNA"/>
</dbReference>
<sequence>MPEESLENLRNLRSMLMQLQSENESHKVRSLVTKFLADIDRVENRIINGKTPKKIPALYDPVLNRLHNPVLENLLDEALADFAKGNAEMDRIFAEINKPDPEMERLFAEINKPDPEMDKSIKSVLAEIDL</sequence>
<gene>
    <name evidence="1" type="ORF">ACE1CA_06110</name>
</gene>
<keyword evidence="2" id="KW-1185">Reference proteome</keyword>
<evidence type="ECO:0000313" key="1">
    <source>
        <dbReference type="EMBL" id="MFB2834091.1"/>
    </source>
</evidence>
<dbReference type="Proteomes" id="UP001576780">
    <property type="component" value="Unassembled WGS sequence"/>
</dbReference>
<protein>
    <submittedName>
        <fullName evidence="1">Uncharacterized protein</fullName>
    </submittedName>
</protein>
<reference evidence="1 2" key="1">
    <citation type="submission" date="2024-09" db="EMBL/GenBank/DDBJ databases">
        <title>Floridaenema gen nov. (Aerosakkonemataceae, Aerosakkonematales ord. nov., Cyanobacteria) from benthic tropical and subtropical fresh waters, with the description of four new species.</title>
        <authorList>
            <person name="Moretto J.A."/>
            <person name="Berthold D.E."/>
            <person name="Lefler F.W."/>
            <person name="Huang I.-S."/>
            <person name="Laughinghouse H. IV."/>
        </authorList>
    </citation>
    <scope>NUCLEOTIDE SEQUENCE [LARGE SCALE GENOMIC DNA]</scope>
    <source>
        <strain evidence="1 2">BLCC-F167</strain>
    </source>
</reference>
<organism evidence="1 2">
    <name type="scientific">Floridaenema evergladense BLCC-F167</name>
    <dbReference type="NCBI Taxonomy" id="3153639"/>
    <lineage>
        <taxon>Bacteria</taxon>
        <taxon>Bacillati</taxon>
        <taxon>Cyanobacteriota</taxon>
        <taxon>Cyanophyceae</taxon>
        <taxon>Oscillatoriophycideae</taxon>
        <taxon>Aerosakkonematales</taxon>
        <taxon>Aerosakkonemataceae</taxon>
        <taxon>Floridanema</taxon>
        <taxon>Floridanema evergladense</taxon>
    </lineage>
</organism>
<accession>A0ABV4WH20</accession>
<comment type="caution">
    <text evidence="1">The sequence shown here is derived from an EMBL/GenBank/DDBJ whole genome shotgun (WGS) entry which is preliminary data.</text>
</comment>
<name>A0ABV4WH20_9CYAN</name>
<evidence type="ECO:0000313" key="2">
    <source>
        <dbReference type="Proteomes" id="UP001576780"/>
    </source>
</evidence>
<proteinExistence type="predicted"/>